<keyword evidence="7" id="KW-1185">Reference proteome</keyword>
<dbReference type="GO" id="GO:0008483">
    <property type="term" value="F:transaminase activity"/>
    <property type="evidence" value="ECO:0007669"/>
    <property type="project" value="UniProtKB-KW"/>
</dbReference>
<dbReference type="PANTHER" id="PTHR42790">
    <property type="entry name" value="AMINOTRANSFERASE"/>
    <property type="match status" value="1"/>
</dbReference>
<reference evidence="6 7" key="1">
    <citation type="submission" date="2023-07" db="EMBL/GenBank/DDBJ databases">
        <title>Novel species of Thermanaerothrix with wide hydrolytic capabilities.</title>
        <authorList>
            <person name="Zayulina K.S."/>
            <person name="Podosokorskaya O.A."/>
            <person name="Elcheninov A.G."/>
        </authorList>
    </citation>
    <scope>NUCLEOTIDE SEQUENCE [LARGE SCALE GENOMIC DNA]</scope>
    <source>
        <strain evidence="6 7">4228-RoL</strain>
    </source>
</reference>
<protein>
    <submittedName>
        <fullName evidence="6">PLP-dependent aminotransferase family protein</fullName>
    </submittedName>
</protein>
<organism evidence="6 7">
    <name type="scientific">Thermanaerothrix solaris</name>
    <dbReference type="NCBI Taxonomy" id="3058434"/>
    <lineage>
        <taxon>Bacteria</taxon>
        <taxon>Bacillati</taxon>
        <taxon>Chloroflexota</taxon>
        <taxon>Anaerolineae</taxon>
        <taxon>Anaerolineales</taxon>
        <taxon>Anaerolineaceae</taxon>
        <taxon>Thermanaerothrix</taxon>
    </lineage>
</organism>
<keyword evidence="2 6" id="KW-0032">Aminotransferase</keyword>
<feature type="domain" description="Aminotransferase class I/classII large" evidence="5">
    <location>
        <begin position="88"/>
        <end position="431"/>
    </location>
</feature>
<dbReference type="PANTHER" id="PTHR42790:SF19">
    <property type="entry name" value="KYNURENINE_ALPHA-AMINOADIPATE AMINOTRANSFERASE, MITOCHONDRIAL"/>
    <property type="match status" value="1"/>
</dbReference>
<evidence type="ECO:0000259" key="5">
    <source>
        <dbReference type="Pfam" id="PF00155"/>
    </source>
</evidence>
<dbReference type="InterPro" id="IPR050859">
    <property type="entry name" value="Class-I_PLP-dep_aminotransf"/>
</dbReference>
<name>A0ABU3NKR7_9CHLR</name>
<accession>A0ABU3NKR7</accession>
<evidence type="ECO:0000256" key="2">
    <source>
        <dbReference type="ARBA" id="ARBA00022576"/>
    </source>
</evidence>
<dbReference type="InterPro" id="IPR004839">
    <property type="entry name" value="Aminotransferase_I/II_large"/>
</dbReference>
<dbReference type="InterPro" id="IPR015422">
    <property type="entry name" value="PyrdxlP-dep_Trfase_small"/>
</dbReference>
<evidence type="ECO:0000256" key="3">
    <source>
        <dbReference type="ARBA" id="ARBA00022679"/>
    </source>
</evidence>
<gene>
    <name evidence="6" type="ORF">QYE77_04110</name>
</gene>
<dbReference type="Proteomes" id="UP001254165">
    <property type="component" value="Unassembled WGS sequence"/>
</dbReference>
<dbReference type="Gene3D" id="3.90.1150.10">
    <property type="entry name" value="Aspartate Aminotransferase, domain 1"/>
    <property type="match status" value="1"/>
</dbReference>
<comment type="caution">
    <text evidence="6">The sequence shown here is derived from an EMBL/GenBank/DDBJ whole genome shotgun (WGS) entry which is preliminary data.</text>
</comment>
<dbReference type="InterPro" id="IPR015421">
    <property type="entry name" value="PyrdxlP-dep_Trfase_major"/>
</dbReference>
<comment type="cofactor">
    <cofactor evidence="1">
        <name>pyridoxal 5'-phosphate</name>
        <dbReference type="ChEBI" id="CHEBI:597326"/>
    </cofactor>
</comment>
<dbReference type="CDD" id="cd00609">
    <property type="entry name" value="AAT_like"/>
    <property type="match status" value="1"/>
</dbReference>
<dbReference type="RefSeq" id="WP_315624093.1">
    <property type="nucleotide sequence ID" value="NZ_JAUHMF010000001.1"/>
</dbReference>
<dbReference type="EMBL" id="JAUHMF010000001">
    <property type="protein sequence ID" value="MDT8897440.1"/>
    <property type="molecule type" value="Genomic_DNA"/>
</dbReference>
<evidence type="ECO:0000313" key="7">
    <source>
        <dbReference type="Proteomes" id="UP001254165"/>
    </source>
</evidence>
<evidence type="ECO:0000313" key="6">
    <source>
        <dbReference type="EMBL" id="MDT8897440.1"/>
    </source>
</evidence>
<keyword evidence="3" id="KW-0808">Transferase</keyword>
<dbReference type="Pfam" id="PF00155">
    <property type="entry name" value="Aminotran_1_2"/>
    <property type="match status" value="1"/>
</dbReference>
<proteinExistence type="predicted"/>
<evidence type="ECO:0000256" key="1">
    <source>
        <dbReference type="ARBA" id="ARBA00001933"/>
    </source>
</evidence>
<evidence type="ECO:0000256" key="4">
    <source>
        <dbReference type="ARBA" id="ARBA00022898"/>
    </source>
</evidence>
<keyword evidence="4" id="KW-0663">Pyridoxal phosphate</keyword>
<dbReference type="InterPro" id="IPR015424">
    <property type="entry name" value="PyrdxlP-dep_Trfase"/>
</dbReference>
<dbReference type="Gene3D" id="3.40.640.10">
    <property type="entry name" value="Type I PLP-dependent aspartate aminotransferase-like (Major domain)"/>
    <property type="match status" value="1"/>
</dbReference>
<dbReference type="SUPFAM" id="SSF53383">
    <property type="entry name" value="PLP-dependent transferases"/>
    <property type="match status" value="1"/>
</dbReference>
<sequence>MPFDPFMVKPEEFASAANIPEFPLENPTRRTSMQTLWDHRYAQRTQRMKGSAIRELLKLTEQPDVISFAGGLPAPEVFPIEEFTAACLRVLRENGGMALQYGSTEGYLPLREMIARHTSRYGIRVSADNILITAGSQQALDLIGKVFINRGDRILVESPTYLGALQAWNAYGAEYITVRTDDEGMVTEELEDALRAGPKFIYVLPNFQNPMGVTMSTQRRRQLVELASRYGVPIIEDDPYGQLRYEGEHLPSVVVMDAKIHGQNDRNGYYSGNVIYLSTFSKILAPGLRLGWVIGPTEVIRKLVLAKQGADLHTATFNQVVAYEVGHGGFLDRHVLKIREVYRERRDAMLAALEKYMPEGVRWTRPQGGLFLWVTLPEGMNTTELFTEAVENKVAYVPGEPFHPCGGGENTMRLNFSYSKPEVIEEGIRRLSQVIKAHLK</sequence>